<proteinExistence type="predicted"/>
<name>A0ABN0YJA4_9CAUL</name>
<sequence>MVTLPVLDRAELLAAIDRAASAYASGQVAERENLSGRRFLIRQPMGCQAPLAAGSAAPQGVGVLMKIENAPDLKLTLSPADWTKSLERPEGAGGWEAAEGFWLAWPWLRTDVCPQPPLSADEPVVEGDAVEPSLETSAPSMSHTAGLASVFEVDGSRLKRRMGRAYEYTLRGDGKTPPVKDQGGYRLVMEGRIAAFSDGRSIRCHAANADQRPACVAAVHLERVAFETSGGQQLSEWRGG</sequence>
<accession>A0ABN0YJA4</accession>
<dbReference type="Proteomes" id="UP001500791">
    <property type="component" value="Unassembled WGS sequence"/>
</dbReference>
<organism evidence="1 2">
    <name type="scientific">Brevundimonas terrae</name>
    <dbReference type="NCBI Taxonomy" id="363631"/>
    <lineage>
        <taxon>Bacteria</taxon>
        <taxon>Pseudomonadati</taxon>
        <taxon>Pseudomonadota</taxon>
        <taxon>Alphaproteobacteria</taxon>
        <taxon>Caulobacterales</taxon>
        <taxon>Caulobacteraceae</taxon>
        <taxon>Brevundimonas</taxon>
    </lineage>
</organism>
<comment type="caution">
    <text evidence="1">The sequence shown here is derived from an EMBL/GenBank/DDBJ whole genome shotgun (WGS) entry which is preliminary data.</text>
</comment>
<evidence type="ECO:0000313" key="2">
    <source>
        <dbReference type="Proteomes" id="UP001500791"/>
    </source>
</evidence>
<gene>
    <name evidence="1" type="ORF">GCM10009093_25230</name>
</gene>
<evidence type="ECO:0000313" key="1">
    <source>
        <dbReference type="EMBL" id="GAA0397504.1"/>
    </source>
</evidence>
<keyword evidence="2" id="KW-1185">Reference proteome</keyword>
<reference evidence="1 2" key="1">
    <citation type="journal article" date="2019" name="Int. J. Syst. Evol. Microbiol.">
        <title>The Global Catalogue of Microorganisms (GCM) 10K type strain sequencing project: providing services to taxonomists for standard genome sequencing and annotation.</title>
        <authorList>
            <consortium name="The Broad Institute Genomics Platform"/>
            <consortium name="The Broad Institute Genome Sequencing Center for Infectious Disease"/>
            <person name="Wu L."/>
            <person name="Ma J."/>
        </authorList>
    </citation>
    <scope>NUCLEOTIDE SEQUENCE [LARGE SCALE GENOMIC DNA]</scope>
    <source>
        <strain evidence="1 2">JCM 13476</strain>
    </source>
</reference>
<protein>
    <submittedName>
        <fullName evidence="1">Uncharacterized protein</fullName>
    </submittedName>
</protein>
<dbReference type="EMBL" id="BAAAEJ010000008">
    <property type="protein sequence ID" value="GAA0397504.1"/>
    <property type="molecule type" value="Genomic_DNA"/>
</dbReference>